<proteinExistence type="predicted"/>
<feature type="domain" description="DUF4470" evidence="5">
    <location>
        <begin position="146"/>
        <end position="238"/>
    </location>
</feature>
<protein>
    <recommendedName>
        <fullName evidence="8">Suppressor of anucleate metulae protein B</fullName>
    </recommendedName>
</protein>
<evidence type="ECO:0000313" key="7">
    <source>
        <dbReference type="Proteomes" id="UP001148786"/>
    </source>
</evidence>
<evidence type="ECO:0000256" key="2">
    <source>
        <dbReference type="ARBA" id="ARBA00022771"/>
    </source>
</evidence>
<comment type="caution">
    <text evidence="6">The sequence shown here is derived from an EMBL/GenBank/DDBJ whole genome shotgun (WGS) entry which is preliminary data.</text>
</comment>
<evidence type="ECO:0000313" key="6">
    <source>
        <dbReference type="EMBL" id="KAJ3503961.1"/>
    </source>
</evidence>
<evidence type="ECO:0008006" key="8">
    <source>
        <dbReference type="Google" id="ProtNLM"/>
    </source>
</evidence>
<dbReference type="Proteomes" id="UP001148786">
    <property type="component" value="Unassembled WGS sequence"/>
</dbReference>
<evidence type="ECO:0000256" key="1">
    <source>
        <dbReference type="ARBA" id="ARBA00022723"/>
    </source>
</evidence>
<keyword evidence="1" id="KW-0479">Metal-binding</keyword>
<dbReference type="GO" id="GO:0008270">
    <property type="term" value="F:zinc ion binding"/>
    <property type="evidence" value="ECO:0007669"/>
    <property type="project" value="UniProtKB-KW"/>
</dbReference>
<accession>A0A9W8MSZ3</accession>
<keyword evidence="2" id="KW-0863">Zinc-finger</keyword>
<feature type="domain" description="MYND-type" evidence="4">
    <location>
        <begin position="88"/>
        <end position="106"/>
    </location>
</feature>
<keyword evidence="7" id="KW-1185">Reference proteome</keyword>
<name>A0A9W8MSZ3_9AGAR</name>
<dbReference type="SUPFAM" id="SSF144232">
    <property type="entry name" value="HIT/MYND zinc finger-like"/>
    <property type="match status" value="1"/>
</dbReference>
<sequence length="591" mass="68171">MDFATGNMQKVNYKVVISAIKKPSGGRRCVSATISQVPDTRGPRTHLALRQHRYVFSSRNVCLLQLSSREGATAPTLSDWPSYISLPQYCNKDCQNAHWKVHKKDCKSQFSKKTWQPQWIAEKRVPSFVTDDDGPMMSYHGLNKHLWGNTPAFDHVQLLKNEGVKWDQSLALCFAASGDLRNVITSVNCLPKSHQLPCGVVINDHEVYIVLRNLLILFTFASFPPDGAAEMALHLWYSPKLPSKMMARLRPIFNEKLDKIFTHMAKNPLSPSNTLLKAKFQLTDKASIVTLLPKWFWVEMKKMLELKITSQQADYQRHLITLNPDRHDYRDRHLSLLGPYYRVSKMKYYEDGLIMPFGGVDRSSFFEPNFTLFDTSGRWTQNDSQDPLSCWSYDELQSNIEKYSLPSNDLYGALYFHLLGQFRLFAYALGTRELCFTLLGEDARHIPTTLPKLLKDITKNSINPHATLITLFLNYSMETPIPEAAEIRAFEGNMKIIRPLLLKDGEAVPPKHPCNSGCMKLMTWMGYFDDREKQWREKTGMKQRMRRTVIEKTPYRVKKDMRIDNVLKDVKHLDVTGLAGNECYIEWVRAR</sequence>
<dbReference type="AlphaFoldDB" id="A0A9W8MSZ3"/>
<dbReference type="InterPro" id="IPR027974">
    <property type="entry name" value="DUF4470"/>
</dbReference>
<dbReference type="OrthoDB" id="5282002at2759"/>
<dbReference type="Pfam" id="PF14737">
    <property type="entry name" value="DUF4470"/>
    <property type="match status" value="1"/>
</dbReference>
<dbReference type="EMBL" id="JANKHO010001069">
    <property type="protein sequence ID" value="KAJ3503961.1"/>
    <property type="molecule type" value="Genomic_DNA"/>
</dbReference>
<organism evidence="6 7">
    <name type="scientific">Agrocybe chaxingu</name>
    <dbReference type="NCBI Taxonomy" id="84603"/>
    <lineage>
        <taxon>Eukaryota</taxon>
        <taxon>Fungi</taxon>
        <taxon>Dikarya</taxon>
        <taxon>Basidiomycota</taxon>
        <taxon>Agaricomycotina</taxon>
        <taxon>Agaricomycetes</taxon>
        <taxon>Agaricomycetidae</taxon>
        <taxon>Agaricales</taxon>
        <taxon>Agaricineae</taxon>
        <taxon>Strophariaceae</taxon>
        <taxon>Agrocybe</taxon>
    </lineage>
</organism>
<reference evidence="6" key="1">
    <citation type="submission" date="2022-07" db="EMBL/GenBank/DDBJ databases">
        <title>Genome Sequence of Agrocybe chaxingu.</title>
        <authorList>
            <person name="Buettner E."/>
        </authorList>
    </citation>
    <scope>NUCLEOTIDE SEQUENCE</scope>
    <source>
        <strain evidence="6">MP-N11</strain>
    </source>
</reference>
<keyword evidence="3" id="KW-0862">Zinc</keyword>
<dbReference type="Gene3D" id="6.10.140.2220">
    <property type="match status" value="1"/>
</dbReference>
<dbReference type="InterPro" id="IPR002893">
    <property type="entry name" value="Znf_MYND"/>
</dbReference>
<evidence type="ECO:0000256" key="3">
    <source>
        <dbReference type="ARBA" id="ARBA00022833"/>
    </source>
</evidence>
<evidence type="ECO:0000259" key="5">
    <source>
        <dbReference type="Pfam" id="PF14737"/>
    </source>
</evidence>
<dbReference type="Pfam" id="PF01753">
    <property type="entry name" value="zf-MYND"/>
    <property type="match status" value="1"/>
</dbReference>
<evidence type="ECO:0000259" key="4">
    <source>
        <dbReference type="Pfam" id="PF01753"/>
    </source>
</evidence>
<gene>
    <name evidence="6" type="ORF">NLJ89_g8195</name>
</gene>